<protein>
    <submittedName>
        <fullName evidence="2">MBL fold metallo-hydrolase</fullName>
    </submittedName>
</protein>
<proteinExistence type="predicted"/>
<dbReference type="InterPro" id="IPR036866">
    <property type="entry name" value="RibonucZ/Hydroxyglut_hydro"/>
</dbReference>
<dbReference type="PANTHER" id="PTHR42773:SF1">
    <property type="entry name" value="METALLO-BETA-LACTAMASE FAMILY PROTEIN"/>
    <property type="match status" value="1"/>
</dbReference>
<dbReference type="Gene3D" id="3.60.15.10">
    <property type="entry name" value="Ribonuclease Z/Hydroxyacylglutathione hydrolase-like"/>
    <property type="match status" value="1"/>
</dbReference>
<evidence type="ECO:0000313" key="2">
    <source>
        <dbReference type="EMBL" id="MCT7661658.1"/>
    </source>
</evidence>
<gene>
    <name evidence="2" type="ORF">N4S67_24965</name>
</gene>
<reference evidence="3" key="1">
    <citation type="submission" date="2023-07" db="EMBL/GenBank/DDBJ databases">
        <authorList>
            <person name="Deng Y."/>
            <person name="Zhang Y.-Q."/>
        </authorList>
    </citation>
    <scope>NUCLEOTIDE SEQUENCE [LARGE SCALE GENOMIC DNA]</scope>
    <source>
        <strain evidence="3">CPCC 205710</strain>
    </source>
</reference>
<dbReference type="PANTHER" id="PTHR42773">
    <property type="entry name" value="METALLO-BETA-LACTAMASE-RELATED"/>
    <property type="match status" value="1"/>
</dbReference>
<organism evidence="2 3">
    <name type="scientific">Mycobacterium deserti</name>
    <dbReference type="NCBI Taxonomy" id="2978347"/>
    <lineage>
        <taxon>Bacteria</taxon>
        <taxon>Bacillati</taxon>
        <taxon>Actinomycetota</taxon>
        <taxon>Actinomycetes</taxon>
        <taxon>Mycobacteriales</taxon>
        <taxon>Mycobacteriaceae</taxon>
        <taxon>Mycobacterium</taxon>
    </lineage>
</organism>
<dbReference type="SUPFAM" id="SSF56281">
    <property type="entry name" value="Metallo-hydrolase/oxidoreductase"/>
    <property type="match status" value="1"/>
</dbReference>
<dbReference type="InterPro" id="IPR001279">
    <property type="entry name" value="Metallo-B-lactamas"/>
</dbReference>
<accession>A0ABT2MH91</accession>
<name>A0ABT2MH91_9MYCO</name>
<dbReference type="Pfam" id="PF00753">
    <property type="entry name" value="Lactamase_B"/>
    <property type="match status" value="1"/>
</dbReference>
<comment type="caution">
    <text evidence="2">The sequence shown here is derived from an EMBL/GenBank/DDBJ whole genome shotgun (WGS) entry which is preliminary data.</text>
</comment>
<dbReference type="Proteomes" id="UP001206639">
    <property type="component" value="Unassembled WGS sequence"/>
</dbReference>
<evidence type="ECO:0000259" key="1">
    <source>
        <dbReference type="Pfam" id="PF00753"/>
    </source>
</evidence>
<feature type="domain" description="Metallo-beta-lactamase" evidence="1">
    <location>
        <begin position="92"/>
        <end position="177"/>
    </location>
</feature>
<dbReference type="EMBL" id="JAODWD010000006">
    <property type="protein sequence ID" value="MCT7661658.1"/>
    <property type="molecule type" value="Genomic_DNA"/>
</dbReference>
<evidence type="ECO:0000313" key="3">
    <source>
        <dbReference type="Proteomes" id="UP001206639"/>
    </source>
</evidence>
<dbReference type="RefSeq" id="WP_260995697.1">
    <property type="nucleotide sequence ID" value="NZ_JAODWD010000006.1"/>
</dbReference>
<sequence length="209" mass="22541">MKQVLTDLWETRTDSPFPGLTTHAYLWTARNALFYSPATDADFDELTQLGGVADQYLSHRDEAGPMLQRIADRFGARLHAPVAELVEIGAHAHIDVPLGSRHVDENGVEVLPGPGHTPGSTCYQVDGAEGTYLFTGDTLFLSDGGEWTAGFIPGMSDAEALTSTLQMLATLTPDVVISSAFQGPSAVHRIDPDGWSNLVEKAIYRLSTV</sequence>
<keyword evidence="3" id="KW-1185">Reference proteome</keyword>